<evidence type="ECO:0000313" key="2">
    <source>
        <dbReference type="EMBL" id="KAJ3567370.1"/>
    </source>
</evidence>
<comment type="caution">
    <text evidence="2">The sequence shown here is derived from an EMBL/GenBank/DDBJ whole genome shotgun (WGS) entry which is preliminary data.</text>
</comment>
<dbReference type="Proteomes" id="UP001148614">
    <property type="component" value="Unassembled WGS sequence"/>
</dbReference>
<sequence length="163" mass="18903">MPRNHTIVTDPPDRDPSDDTYNAVQSERPRRAESIHKRQEGQAHNEISSPVRRRGHSTPHRADVEREELALHPRHVPEPYRVGSHVKYDHGQDEYGCALRQRRPIRFADGGHPRLAEAEGRGDQAESHERDRVQQDPSPPDLVNEQQRRDGEYEIRRGHAERC</sequence>
<feature type="compositionally biased region" description="Basic and acidic residues" evidence="1">
    <location>
        <begin position="60"/>
        <end position="78"/>
    </location>
</feature>
<reference evidence="2" key="1">
    <citation type="submission" date="2022-07" db="EMBL/GenBank/DDBJ databases">
        <title>Genome Sequence of Xylaria arbuscula.</title>
        <authorList>
            <person name="Buettner E."/>
        </authorList>
    </citation>
    <scope>NUCLEOTIDE SEQUENCE</scope>
    <source>
        <strain evidence="2">VT107</strain>
    </source>
</reference>
<feature type="region of interest" description="Disordered" evidence="1">
    <location>
        <begin position="106"/>
        <end position="163"/>
    </location>
</feature>
<feature type="compositionally biased region" description="Basic and acidic residues" evidence="1">
    <location>
        <begin position="146"/>
        <end position="163"/>
    </location>
</feature>
<feature type="compositionally biased region" description="Basic and acidic residues" evidence="1">
    <location>
        <begin position="27"/>
        <end position="43"/>
    </location>
</feature>
<protein>
    <submittedName>
        <fullName evidence="2">Uncharacterized protein</fullName>
    </submittedName>
</protein>
<gene>
    <name evidence="2" type="ORF">NPX13_g6793</name>
</gene>
<name>A0A9W8TLT5_9PEZI</name>
<feature type="region of interest" description="Disordered" evidence="1">
    <location>
        <begin position="1"/>
        <end position="88"/>
    </location>
</feature>
<keyword evidence="3" id="KW-1185">Reference proteome</keyword>
<dbReference type="AlphaFoldDB" id="A0A9W8TLT5"/>
<evidence type="ECO:0000256" key="1">
    <source>
        <dbReference type="SAM" id="MobiDB-lite"/>
    </source>
</evidence>
<feature type="compositionally biased region" description="Basic and acidic residues" evidence="1">
    <location>
        <begin position="109"/>
        <end position="134"/>
    </location>
</feature>
<dbReference type="EMBL" id="JANPWZ010001248">
    <property type="protein sequence ID" value="KAJ3567370.1"/>
    <property type="molecule type" value="Genomic_DNA"/>
</dbReference>
<proteinExistence type="predicted"/>
<evidence type="ECO:0000313" key="3">
    <source>
        <dbReference type="Proteomes" id="UP001148614"/>
    </source>
</evidence>
<organism evidence="2 3">
    <name type="scientific">Xylaria arbuscula</name>
    <dbReference type="NCBI Taxonomy" id="114810"/>
    <lineage>
        <taxon>Eukaryota</taxon>
        <taxon>Fungi</taxon>
        <taxon>Dikarya</taxon>
        <taxon>Ascomycota</taxon>
        <taxon>Pezizomycotina</taxon>
        <taxon>Sordariomycetes</taxon>
        <taxon>Xylariomycetidae</taxon>
        <taxon>Xylariales</taxon>
        <taxon>Xylariaceae</taxon>
        <taxon>Xylaria</taxon>
    </lineage>
</organism>
<accession>A0A9W8TLT5</accession>